<dbReference type="InterPro" id="IPR029021">
    <property type="entry name" value="Prot-tyrosine_phosphatase-like"/>
</dbReference>
<comment type="similarity">
    <text evidence="1">Belongs to the protein-tyrosine phosphatase family. Non-receptor class myotubularin subfamily.</text>
</comment>
<dbReference type="InterPro" id="IPR030564">
    <property type="entry name" value="Myotubularin"/>
</dbReference>
<keyword evidence="3" id="KW-1185">Reference proteome</keyword>
<protein>
    <submittedName>
        <fullName evidence="4">Myotubularin phosphatase domain-containing protein</fullName>
    </submittedName>
</protein>
<evidence type="ECO:0000256" key="1">
    <source>
        <dbReference type="ARBA" id="ARBA00007471"/>
    </source>
</evidence>
<sequence length="125" mass="14869">MNCTSATKNSWALDICEKFCFFQFPTAFEFNTPFLIDLLDELYSCRFGTFLYNSEKQRLCDQRVKEKTVSLWSFVQANRRRYQNPLYNQGTQADVLLPSCSLRTIKLWTDYYLRFNPAVSSHERM</sequence>
<name>A0A914VH87_9BILA</name>
<dbReference type="PROSITE" id="PS51339">
    <property type="entry name" value="PPASE_MYOTUBULARIN"/>
    <property type="match status" value="1"/>
</dbReference>
<evidence type="ECO:0000313" key="3">
    <source>
        <dbReference type="Proteomes" id="UP000887566"/>
    </source>
</evidence>
<dbReference type="Proteomes" id="UP000887566">
    <property type="component" value="Unplaced"/>
</dbReference>
<dbReference type="PANTHER" id="PTHR10807:SF128">
    <property type="entry name" value="PHOSPHATIDYLINOSITOL-3,5-BISPHOSPHATE 3-PHOSPHATASE"/>
    <property type="match status" value="1"/>
</dbReference>
<accession>A0A914VH87</accession>
<dbReference type="GO" id="GO:0005737">
    <property type="term" value="C:cytoplasm"/>
    <property type="evidence" value="ECO:0007669"/>
    <property type="project" value="TreeGrafter"/>
</dbReference>
<dbReference type="PANTHER" id="PTHR10807">
    <property type="entry name" value="MYOTUBULARIN-RELATED"/>
    <property type="match status" value="1"/>
</dbReference>
<evidence type="ECO:0000259" key="2">
    <source>
        <dbReference type="PROSITE" id="PS51339"/>
    </source>
</evidence>
<organism evidence="3 4">
    <name type="scientific">Plectus sambesii</name>
    <dbReference type="NCBI Taxonomy" id="2011161"/>
    <lineage>
        <taxon>Eukaryota</taxon>
        <taxon>Metazoa</taxon>
        <taxon>Ecdysozoa</taxon>
        <taxon>Nematoda</taxon>
        <taxon>Chromadorea</taxon>
        <taxon>Plectida</taxon>
        <taxon>Plectina</taxon>
        <taxon>Plectoidea</taxon>
        <taxon>Plectidae</taxon>
        <taxon>Plectus</taxon>
    </lineage>
</organism>
<reference evidence="4" key="1">
    <citation type="submission" date="2022-11" db="UniProtKB">
        <authorList>
            <consortium name="WormBaseParasite"/>
        </authorList>
    </citation>
    <scope>IDENTIFICATION</scope>
</reference>
<dbReference type="Pfam" id="PF06602">
    <property type="entry name" value="Myotub-related"/>
    <property type="match status" value="1"/>
</dbReference>
<dbReference type="WBParaSite" id="PSAMB.scaffold18920size868.g37724.t1">
    <property type="protein sequence ID" value="PSAMB.scaffold18920size868.g37724.t1"/>
    <property type="gene ID" value="PSAMB.scaffold18920size868.g37724"/>
</dbReference>
<dbReference type="InterPro" id="IPR010569">
    <property type="entry name" value="Myotubularin-like_Pase_dom"/>
</dbReference>
<dbReference type="SUPFAM" id="SSF52799">
    <property type="entry name" value="(Phosphotyrosine protein) phosphatases II"/>
    <property type="match status" value="1"/>
</dbReference>
<dbReference type="AlphaFoldDB" id="A0A914VH87"/>
<proteinExistence type="inferred from homology"/>
<feature type="domain" description="Myotubularin phosphatase" evidence="2">
    <location>
        <begin position="1"/>
        <end position="112"/>
    </location>
</feature>
<evidence type="ECO:0000313" key="4">
    <source>
        <dbReference type="WBParaSite" id="PSAMB.scaffold18920size868.g37724.t1"/>
    </source>
</evidence>